<comment type="caution">
    <text evidence="3">The sequence shown here is derived from an EMBL/GenBank/DDBJ whole genome shotgun (WGS) entry which is preliminary data.</text>
</comment>
<feature type="compositionally biased region" description="Low complexity" evidence="1">
    <location>
        <begin position="163"/>
        <end position="173"/>
    </location>
</feature>
<evidence type="ECO:0000256" key="1">
    <source>
        <dbReference type="SAM" id="MobiDB-lite"/>
    </source>
</evidence>
<dbReference type="Pfam" id="PF10263">
    <property type="entry name" value="SprT-like"/>
    <property type="match status" value="1"/>
</dbReference>
<proteinExistence type="predicted"/>
<reference evidence="3 4" key="1">
    <citation type="submission" date="2024-03" db="EMBL/GenBank/DDBJ databases">
        <title>Human intestinal bacterial collection.</title>
        <authorList>
            <person name="Pauvert C."/>
            <person name="Hitch T.C.A."/>
            <person name="Clavel T."/>
        </authorList>
    </citation>
    <scope>NUCLEOTIDE SEQUENCE [LARGE SCALE GENOMIC DNA]</scope>
    <source>
        <strain evidence="3 4">CLA-AP-H34</strain>
    </source>
</reference>
<dbReference type="EMBL" id="JBBMFT010000013">
    <property type="protein sequence ID" value="MEQ2457422.1"/>
    <property type="molecule type" value="Genomic_DNA"/>
</dbReference>
<evidence type="ECO:0000313" key="4">
    <source>
        <dbReference type="Proteomes" id="UP001440599"/>
    </source>
</evidence>
<dbReference type="RefSeq" id="WP_349141278.1">
    <property type="nucleotide sequence ID" value="NZ_JBBMFT010000013.1"/>
</dbReference>
<accession>A0ABV1EU78</accession>
<organism evidence="3 4">
    <name type="scientific">Flavonifractor hominis</name>
    <dbReference type="NCBI Taxonomy" id="3133178"/>
    <lineage>
        <taxon>Bacteria</taxon>
        <taxon>Bacillati</taxon>
        <taxon>Bacillota</taxon>
        <taxon>Clostridia</taxon>
        <taxon>Eubacteriales</taxon>
        <taxon>Oscillospiraceae</taxon>
        <taxon>Flavonifractor</taxon>
    </lineage>
</organism>
<gene>
    <name evidence="3" type="ORF">WMO45_12915</name>
</gene>
<sequence>MKELTSYNRVAGYLNKVFDLLNAEFFEGTLSRPTITIQSTPRAYGHFSLREDTWVSKLGGTHEINIGAGTLARPIEEVAATLLHEMVHYYNFENGVQDCSRGNTYHNKKFKAAAEAHGLTVTHSDKYGWSHTAPGEALLDFVLENGLTDILINRNEFAGFQVTGTGTHSGTGTTPPPRPSSTRKYICPCCGNSVRATKAVNIACLDCNERMVLADGN</sequence>
<dbReference type="InterPro" id="IPR006640">
    <property type="entry name" value="SprT-like_domain"/>
</dbReference>
<name>A0ABV1EU78_9FIRM</name>
<feature type="domain" description="SprT-like" evidence="2">
    <location>
        <begin position="15"/>
        <end position="117"/>
    </location>
</feature>
<dbReference type="Proteomes" id="UP001440599">
    <property type="component" value="Unassembled WGS sequence"/>
</dbReference>
<keyword evidence="4" id="KW-1185">Reference proteome</keyword>
<evidence type="ECO:0000259" key="2">
    <source>
        <dbReference type="Pfam" id="PF10263"/>
    </source>
</evidence>
<protein>
    <submittedName>
        <fullName evidence="3">SprT-like domain-containing protein</fullName>
    </submittedName>
</protein>
<evidence type="ECO:0000313" key="3">
    <source>
        <dbReference type="EMBL" id="MEQ2457422.1"/>
    </source>
</evidence>
<feature type="region of interest" description="Disordered" evidence="1">
    <location>
        <begin position="163"/>
        <end position="182"/>
    </location>
</feature>